<keyword evidence="7" id="KW-0539">Nucleus</keyword>
<dbReference type="InterPro" id="IPR001138">
    <property type="entry name" value="Zn2Cys6_DnaBD"/>
</dbReference>
<keyword evidence="4" id="KW-0805">Transcription regulation</keyword>
<protein>
    <recommendedName>
        <fullName evidence="10">Zn(2)-C6 fungal-type domain-containing protein</fullName>
    </recommendedName>
</protein>
<name>A0A439D0V3_9PEZI</name>
<dbReference type="Pfam" id="PF04082">
    <property type="entry name" value="Fungal_trans"/>
    <property type="match status" value="1"/>
</dbReference>
<dbReference type="PROSITE" id="PS00463">
    <property type="entry name" value="ZN2_CY6_FUNGAL_1"/>
    <property type="match status" value="1"/>
</dbReference>
<dbReference type="AlphaFoldDB" id="A0A439D0V3"/>
<dbReference type="Proteomes" id="UP000286045">
    <property type="component" value="Unassembled WGS sequence"/>
</dbReference>
<dbReference type="GO" id="GO:0006351">
    <property type="term" value="P:DNA-templated transcription"/>
    <property type="evidence" value="ECO:0007669"/>
    <property type="project" value="InterPro"/>
</dbReference>
<dbReference type="GO" id="GO:0000981">
    <property type="term" value="F:DNA-binding transcription factor activity, RNA polymerase II-specific"/>
    <property type="evidence" value="ECO:0007669"/>
    <property type="project" value="InterPro"/>
</dbReference>
<dbReference type="STRING" id="363999.A0A439D0V3"/>
<dbReference type="CDD" id="cd00067">
    <property type="entry name" value="GAL4"/>
    <property type="match status" value="1"/>
</dbReference>
<dbReference type="Gene3D" id="4.10.240.10">
    <property type="entry name" value="Zn(2)-C6 fungal-type DNA-binding domain"/>
    <property type="match status" value="1"/>
</dbReference>
<evidence type="ECO:0000256" key="7">
    <source>
        <dbReference type="ARBA" id="ARBA00023242"/>
    </source>
</evidence>
<accession>A0A439D0V3</accession>
<dbReference type="PROSITE" id="PS50048">
    <property type="entry name" value="ZN2_CY6_FUNGAL_2"/>
    <property type="match status" value="1"/>
</dbReference>
<sequence length="768" mass="85650">MTGSRGISPVEQSPMAQSARARQSRRYGFACCNCRHRKVKCDGALPACGKCVLSREQCTYNKSISHFLTPEFRYIEAYRSNRRPSLAYAVTLQHQLKAYQERFEQLRAAKDAERDALLAKPVTTGPLQGCSTSDSSPPRVVDSAAHGSDEDSSSLQEETSIGTDGQLCFYGSTSLYHISPSDGHRGSTLYSNGRETGEPHARLEQQDAMTAFLGEIPSSLLDNLLDTYWCWPHHLHCVLIKKIFIRDLENLGPYVTPFLLGAVLAQAARYSTRSDAAEVGRRFAKQARKLLDLDIDRGSSIATIQGLLIFSARECACGRTSQGWLYSGMAFRMARDLGLHLAPKKLSPLCPHFSDEDLAIRNQIFWSCYTWDKTISLCLGRTPAIANVIELPRPDTLLDGLDADEEIWEPKAVQGSLFGGLMQHRAFSSSRFVAYCELCVITHDVLDKLYIRRHRTERDQSMARYLDQTLEKLDEWCVRLPRDLLVQDDSKTMECPPLHILLLNLVYQTVVILLCRPYRASSETAKARCTRAAQVTDTLFMLHVRRFGFRCVTWLQTYTMFVACTINVKDLKENREQDNTMANADLARAASARLDFGLEILRQGAKSTPSAGRCAAIVAQLLNNADSTRVNPRQVSQQGAENLESDWQNDEGQLEITDLDPQPHTETTQAARTLETASNIHFNKQPAGNESQMPLGLVRPGGNVQGQGPEAPNSGSMLDGRLTTFDIGIQSPLVDTSFGGVSDNLWEGGSWMLTDMEFDLNMTYNNTE</sequence>
<comment type="caution">
    <text evidence="11">The sequence shown here is derived from an EMBL/GenBank/DDBJ whole genome shotgun (WGS) entry which is preliminary data.</text>
</comment>
<comment type="subcellular location">
    <subcellularLocation>
        <location evidence="1">Nucleus</location>
    </subcellularLocation>
</comment>
<evidence type="ECO:0000256" key="1">
    <source>
        <dbReference type="ARBA" id="ARBA00004123"/>
    </source>
</evidence>
<dbReference type="Pfam" id="PF00172">
    <property type="entry name" value="Zn_clus"/>
    <property type="match status" value="1"/>
</dbReference>
<dbReference type="SUPFAM" id="SSF57701">
    <property type="entry name" value="Zn2/Cys6 DNA-binding domain"/>
    <property type="match status" value="1"/>
</dbReference>
<evidence type="ECO:0000256" key="6">
    <source>
        <dbReference type="ARBA" id="ARBA00023163"/>
    </source>
</evidence>
<reference evidence="11 12" key="1">
    <citation type="submission" date="2018-12" db="EMBL/GenBank/DDBJ databases">
        <title>Draft genome sequence of Xylaria grammica IHI A82.</title>
        <authorList>
            <person name="Buettner E."/>
            <person name="Kellner H."/>
        </authorList>
    </citation>
    <scope>NUCLEOTIDE SEQUENCE [LARGE SCALE GENOMIC DNA]</scope>
    <source>
        <strain evidence="11 12">IHI A82</strain>
    </source>
</reference>
<dbReference type="GO" id="GO:0008270">
    <property type="term" value="F:zinc ion binding"/>
    <property type="evidence" value="ECO:0007669"/>
    <property type="project" value="InterPro"/>
</dbReference>
<dbReference type="InterPro" id="IPR007219">
    <property type="entry name" value="XnlR_reg_dom"/>
</dbReference>
<evidence type="ECO:0000256" key="5">
    <source>
        <dbReference type="ARBA" id="ARBA00023125"/>
    </source>
</evidence>
<keyword evidence="12" id="KW-1185">Reference proteome</keyword>
<keyword evidence="6" id="KW-0804">Transcription</keyword>
<keyword evidence="8" id="KW-0175">Coiled coil</keyword>
<organism evidence="11 12">
    <name type="scientific">Xylaria grammica</name>
    <dbReference type="NCBI Taxonomy" id="363999"/>
    <lineage>
        <taxon>Eukaryota</taxon>
        <taxon>Fungi</taxon>
        <taxon>Dikarya</taxon>
        <taxon>Ascomycota</taxon>
        <taxon>Pezizomycotina</taxon>
        <taxon>Sordariomycetes</taxon>
        <taxon>Xylariomycetidae</taxon>
        <taxon>Xylariales</taxon>
        <taxon>Xylariaceae</taxon>
        <taxon>Xylaria</taxon>
    </lineage>
</organism>
<evidence type="ECO:0000256" key="9">
    <source>
        <dbReference type="SAM" id="MobiDB-lite"/>
    </source>
</evidence>
<dbReference type="GO" id="GO:0003677">
    <property type="term" value="F:DNA binding"/>
    <property type="evidence" value="ECO:0007669"/>
    <property type="project" value="UniProtKB-KW"/>
</dbReference>
<proteinExistence type="predicted"/>
<dbReference type="SMART" id="SM00066">
    <property type="entry name" value="GAL4"/>
    <property type="match status" value="1"/>
</dbReference>
<dbReference type="PANTHER" id="PTHR31313:SF85">
    <property type="entry name" value="ZN(II)2CYS6 TRANSCRIPTION FACTOR (EUROFUNG)"/>
    <property type="match status" value="1"/>
</dbReference>
<feature type="region of interest" description="Disordered" evidence="9">
    <location>
        <begin position="123"/>
        <end position="160"/>
    </location>
</feature>
<keyword evidence="3" id="KW-0862">Zinc</keyword>
<dbReference type="PANTHER" id="PTHR31313">
    <property type="entry name" value="TY1 ENHANCER ACTIVATOR"/>
    <property type="match status" value="1"/>
</dbReference>
<gene>
    <name evidence="11" type="ORF">EKO27_g7031</name>
</gene>
<dbReference type="CDD" id="cd12148">
    <property type="entry name" value="fungal_TF_MHR"/>
    <property type="match status" value="1"/>
</dbReference>
<feature type="coiled-coil region" evidence="8">
    <location>
        <begin position="89"/>
        <end position="116"/>
    </location>
</feature>
<evidence type="ECO:0000313" key="11">
    <source>
        <dbReference type="EMBL" id="RWA08082.1"/>
    </source>
</evidence>
<evidence type="ECO:0000259" key="10">
    <source>
        <dbReference type="PROSITE" id="PS50048"/>
    </source>
</evidence>
<evidence type="ECO:0000256" key="2">
    <source>
        <dbReference type="ARBA" id="ARBA00022723"/>
    </source>
</evidence>
<dbReference type="InterPro" id="IPR051615">
    <property type="entry name" value="Transcr_Regulatory_Elem"/>
</dbReference>
<feature type="compositionally biased region" description="Polar residues" evidence="9">
    <location>
        <begin position="125"/>
        <end position="136"/>
    </location>
</feature>
<keyword evidence="2" id="KW-0479">Metal-binding</keyword>
<feature type="domain" description="Zn(2)-C6 fungal-type" evidence="10">
    <location>
        <begin position="30"/>
        <end position="60"/>
    </location>
</feature>
<evidence type="ECO:0000256" key="3">
    <source>
        <dbReference type="ARBA" id="ARBA00022833"/>
    </source>
</evidence>
<dbReference type="GO" id="GO:0005634">
    <property type="term" value="C:nucleus"/>
    <property type="evidence" value="ECO:0007669"/>
    <property type="project" value="UniProtKB-SubCell"/>
</dbReference>
<dbReference type="InterPro" id="IPR036864">
    <property type="entry name" value="Zn2-C6_fun-type_DNA-bd_sf"/>
</dbReference>
<evidence type="ECO:0000256" key="4">
    <source>
        <dbReference type="ARBA" id="ARBA00023015"/>
    </source>
</evidence>
<evidence type="ECO:0000313" key="12">
    <source>
        <dbReference type="Proteomes" id="UP000286045"/>
    </source>
</evidence>
<dbReference type="SMART" id="SM00906">
    <property type="entry name" value="Fungal_trans"/>
    <property type="match status" value="1"/>
</dbReference>
<evidence type="ECO:0000256" key="8">
    <source>
        <dbReference type="SAM" id="Coils"/>
    </source>
</evidence>
<dbReference type="EMBL" id="RYZI01000220">
    <property type="protein sequence ID" value="RWA08082.1"/>
    <property type="molecule type" value="Genomic_DNA"/>
</dbReference>
<keyword evidence="5" id="KW-0238">DNA-binding</keyword>